<evidence type="ECO:0000259" key="1">
    <source>
        <dbReference type="Pfam" id="PF06985"/>
    </source>
</evidence>
<dbReference type="PANTHER" id="PTHR33112">
    <property type="entry name" value="DOMAIN PROTEIN, PUTATIVE-RELATED"/>
    <property type="match status" value="1"/>
</dbReference>
<sequence length="655" mass="74854">MTCYALRRLEVTTLGSQMRLEPHQPDQASLALLRLSIQNNEDKKAYWQGRRYIALLGPGKNFKSLKIPHFIMNDFDWIKNAISHCKCSQHHVESDRKGPHNVAGLLLIDCKASYPAKSTSDIVTLFASTSWQYATLSYVWGPRGCVKDGTAAPVVNDAMRVTLELGLQYLWVDRHCIPQNDPQKKEEQIRNMNEVFSKSYITIMAAAGETAAYGLSGVSRGRIRRQEETQVKGCTLLELPSIMDAVRNSTWALRAWTLQEGLLSKRCLVFTDRGVLYHCRDLHIEEPLQRLVPNDTKVAMDSYESNNDWDIQRLFAIRESGDEEGAPRLNRRIAQYTQRQLSFPEDSLNAFLGVFNDFENNKKSKPRVYTRQNRPSDFTFPSHIWGVPIDYLVDDGVPVLEWHHPTLPLAKSRRDKFPSWSWSGWEGAIQFTKEHLAPRFISKRPECQPVSYHLPPNFSHETTCLYLTGPLVPLKFASQKYIDKVLKKKPANPDNQISRQHSVFELSPVTYSIIRSYMDTVLRTNDKTFGLLLFHGKVESQEMNRRALYLEGIIVLKENIVQKNGIRRFSRVGFLYSEDMWNCQLVNIKGASADTEIFSESGSQAFGQQIVDWNKLGELCNVTPASARTVFGKAKRCLEKWEEQRAAAAAIKEAE</sequence>
<dbReference type="EMBL" id="HG793174">
    <property type="protein sequence ID" value="CRL29891.1"/>
    <property type="molecule type" value="Genomic_DNA"/>
</dbReference>
<feature type="domain" description="Heterokaryon incompatibility" evidence="1">
    <location>
        <begin position="133"/>
        <end position="260"/>
    </location>
</feature>
<accession>A0A0G4PUB2</accession>
<evidence type="ECO:0000313" key="2">
    <source>
        <dbReference type="EMBL" id="CRL29891.1"/>
    </source>
</evidence>
<evidence type="ECO:0000313" key="3">
    <source>
        <dbReference type="Proteomes" id="UP000053732"/>
    </source>
</evidence>
<gene>
    <name evidence="2" type="ORF">PCAMFM013_S041g000033</name>
</gene>
<protein>
    <submittedName>
        <fullName evidence="2">Heterokaryon incompatibility</fullName>
    </submittedName>
</protein>
<dbReference type="InterPro" id="IPR010730">
    <property type="entry name" value="HET"/>
</dbReference>
<dbReference type="AlphaFoldDB" id="A0A0G4PUB2"/>
<dbReference type="Pfam" id="PF06985">
    <property type="entry name" value="HET"/>
    <property type="match status" value="1"/>
</dbReference>
<proteinExistence type="predicted"/>
<name>A0A0G4PUB2_PENC3</name>
<keyword evidence="3" id="KW-1185">Reference proteome</keyword>
<reference evidence="2 3" key="1">
    <citation type="journal article" date="2014" name="Nat. Commun.">
        <title>Multiple recent horizontal transfers of a large genomic region in cheese making fungi.</title>
        <authorList>
            <person name="Cheeseman K."/>
            <person name="Ropars J."/>
            <person name="Renault P."/>
            <person name="Dupont J."/>
            <person name="Gouzy J."/>
            <person name="Branca A."/>
            <person name="Abraham A.L."/>
            <person name="Ceppi M."/>
            <person name="Conseiller E."/>
            <person name="Debuchy R."/>
            <person name="Malagnac F."/>
            <person name="Goarin A."/>
            <person name="Silar P."/>
            <person name="Lacoste S."/>
            <person name="Sallet E."/>
            <person name="Bensimon A."/>
            <person name="Giraud T."/>
            <person name="Brygoo Y."/>
        </authorList>
    </citation>
    <scope>NUCLEOTIDE SEQUENCE [LARGE SCALE GENOMIC DNA]</scope>
    <source>
        <strain evidence="3">FM 013</strain>
    </source>
</reference>
<dbReference type="PANTHER" id="PTHR33112:SF1">
    <property type="entry name" value="HETEROKARYON INCOMPATIBILITY DOMAIN-CONTAINING PROTEIN"/>
    <property type="match status" value="1"/>
</dbReference>
<organism evidence="2 3">
    <name type="scientific">Penicillium camemberti (strain FM 013)</name>
    <dbReference type="NCBI Taxonomy" id="1429867"/>
    <lineage>
        <taxon>Eukaryota</taxon>
        <taxon>Fungi</taxon>
        <taxon>Dikarya</taxon>
        <taxon>Ascomycota</taxon>
        <taxon>Pezizomycotina</taxon>
        <taxon>Eurotiomycetes</taxon>
        <taxon>Eurotiomycetidae</taxon>
        <taxon>Eurotiales</taxon>
        <taxon>Aspergillaceae</taxon>
        <taxon>Penicillium</taxon>
    </lineage>
</organism>
<dbReference type="Proteomes" id="UP000053732">
    <property type="component" value="Unassembled WGS sequence"/>
</dbReference>